<evidence type="ECO:0000256" key="1">
    <source>
        <dbReference type="SAM" id="MobiDB-lite"/>
    </source>
</evidence>
<dbReference type="SUPFAM" id="SSF69349">
    <property type="entry name" value="Phage fibre proteins"/>
    <property type="match status" value="1"/>
</dbReference>
<dbReference type="EMBL" id="MT142294">
    <property type="protein sequence ID" value="QJA77655.1"/>
    <property type="molecule type" value="Genomic_DNA"/>
</dbReference>
<evidence type="ECO:0000259" key="2">
    <source>
        <dbReference type="Pfam" id="PF06714"/>
    </source>
</evidence>
<proteinExistence type="predicted"/>
<name>A0A6M3K7B3_9ZZZZ</name>
<dbReference type="AlphaFoldDB" id="A0A6M3K7B3"/>
<accession>A0A6M3K7B3</accession>
<dbReference type="InterPro" id="IPR009590">
    <property type="entry name" value="Gp5_OB_N"/>
</dbReference>
<organism evidence="3">
    <name type="scientific">viral metagenome</name>
    <dbReference type="NCBI Taxonomy" id="1070528"/>
    <lineage>
        <taxon>unclassified sequences</taxon>
        <taxon>metagenomes</taxon>
        <taxon>organismal metagenomes</taxon>
    </lineage>
</organism>
<protein>
    <submittedName>
        <fullName evidence="3">Putative baseplate protein</fullName>
    </submittedName>
</protein>
<feature type="compositionally biased region" description="Low complexity" evidence="1">
    <location>
        <begin position="383"/>
        <end position="407"/>
    </location>
</feature>
<evidence type="ECO:0000313" key="3">
    <source>
        <dbReference type="EMBL" id="QJA77655.1"/>
    </source>
</evidence>
<dbReference type="SUPFAM" id="SSF69255">
    <property type="entry name" value="gp5 N-terminal domain-like"/>
    <property type="match status" value="1"/>
</dbReference>
<feature type="domain" description="Protein Gp5 N-terminal OB-fold" evidence="2">
    <location>
        <begin position="42"/>
        <end position="152"/>
    </location>
</feature>
<dbReference type="Gene3D" id="3.10.450.190">
    <property type="match status" value="1"/>
</dbReference>
<sequence>MIKNQIEDFTPRQERLNGIYRGVVEDNEDPLKAGRCKIRVFGVHTEKKTKNEFEGIPTNELPWAQPALSLAEGSVSGFGLWTVPLQGSHVFVFFEAGNIMQPRYFASAPGIPSTAADTSEGFNDPDGVYPTSNRLGESDFHRLARGVTDETAISYRDKTDKRITGIPKADGNTWDEPSPYYSATYPNNMVLATHSGLLIEVDSTPNKQRYHIYHPSNTFIEIDESGNTVVKINNTKFEIIKETENIYVRVDQNTTVDGQRTDRVALDEIRYVGQDREELIDGSINQYISESKYIYTGVDEDKTIGNDQIVRITVDENRTVGRNLTSDVAKNETRNVNGNLTITVDGTCKIIGDDIQIGEGTMRQLMDERIITIFNEHVHPENDSGGPTDPPTTTMSTSQATTDVSAS</sequence>
<dbReference type="Gene3D" id="2.40.50.260">
    <property type="entry name" value="Nucleic acid-binding protein domain"/>
    <property type="match status" value="1"/>
</dbReference>
<dbReference type="Pfam" id="PF06714">
    <property type="entry name" value="Gp5_OB"/>
    <property type="match status" value="1"/>
</dbReference>
<feature type="region of interest" description="Disordered" evidence="1">
    <location>
        <begin position="377"/>
        <end position="407"/>
    </location>
</feature>
<reference evidence="3" key="1">
    <citation type="submission" date="2020-03" db="EMBL/GenBank/DDBJ databases">
        <title>The deep terrestrial virosphere.</title>
        <authorList>
            <person name="Holmfeldt K."/>
            <person name="Nilsson E."/>
            <person name="Simone D."/>
            <person name="Lopez-Fernandez M."/>
            <person name="Wu X."/>
            <person name="de Brujin I."/>
            <person name="Lundin D."/>
            <person name="Andersson A."/>
            <person name="Bertilsson S."/>
            <person name="Dopson M."/>
        </authorList>
    </citation>
    <scope>NUCLEOTIDE SEQUENCE</scope>
    <source>
        <strain evidence="3">MM415A01252</strain>
    </source>
</reference>
<gene>
    <name evidence="3" type="ORF">MM415A01252_0014</name>
</gene>